<name>X0XUS8_9ZZZZ</name>
<dbReference type="InterPro" id="IPR036443">
    <property type="entry name" value="Znf_RanBP2_sf"/>
</dbReference>
<dbReference type="AlphaFoldDB" id="X0XUS8"/>
<dbReference type="SUPFAM" id="SSF90209">
    <property type="entry name" value="Ran binding protein zinc finger-like"/>
    <property type="match status" value="1"/>
</dbReference>
<sequence>IAVTRLRVPSEFYFEVLWLIRRAREEMEAVRAAGESRRWRCPRCGEENPGHFEVCWNCEGVKSGE</sequence>
<dbReference type="GO" id="GO:0008270">
    <property type="term" value="F:zinc ion binding"/>
    <property type="evidence" value="ECO:0007669"/>
    <property type="project" value="UniProtKB-KW"/>
</dbReference>
<protein>
    <recommendedName>
        <fullName evidence="4">RanBP2-type domain-containing protein</fullName>
    </recommendedName>
</protein>
<keyword evidence="3" id="KW-0862">Zinc</keyword>
<feature type="non-terminal residue" evidence="5">
    <location>
        <position position="1"/>
    </location>
</feature>
<keyword evidence="2" id="KW-0863">Zinc-finger</keyword>
<organism evidence="5">
    <name type="scientific">marine sediment metagenome</name>
    <dbReference type="NCBI Taxonomy" id="412755"/>
    <lineage>
        <taxon>unclassified sequences</taxon>
        <taxon>metagenomes</taxon>
        <taxon>ecological metagenomes</taxon>
    </lineage>
</organism>
<accession>X0XUS8</accession>
<proteinExistence type="predicted"/>
<evidence type="ECO:0000256" key="2">
    <source>
        <dbReference type="ARBA" id="ARBA00022771"/>
    </source>
</evidence>
<dbReference type="PROSITE" id="PS01358">
    <property type="entry name" value="ZF_RANBP2_1"/>
    <property type="match status" value="1"/>
</dbReference>
<evidence type="ECO:0000259" key="4">
    <source>
        <dbReference type="PROSITE" id="PS01358"/>
    </source>
</evidence>
<keyword evidence="1" id="KW-0479">Metal-binding</keyword>
<evidence type="ECO:0000256" key="1">
    <source>
        <dbReference type="ARBA" id="ARBA00022723"/>
    </source>
</evidence>
<feature type="domain" description="RanBP2-type" evidence="4">
    <location>
        <begin position="39"/>
        <end position="58"/>
    </location>
</feature>
<evidence type="ECO:0000313" key="5">
    <source>
        <dbReference type="EMBL" id="GAG47044.1"/>
    </source>
</evidence>
<evidence type="ECO:0000256" key="3">
    <source>
        <dbReference type="ARBA" id="ARBA00022833"/>
    </source>
</evidence>
<dbReference type="InterPro" id="IPR001876">
    <property type="entry name" value="Znf_RanBP2"/>
</dbReference>
<dbReference type="EMBL" id="BARS01058278">
    <property type="protein sequence ID" value="GAG47044.1"/>
    <property type="molecule type" value="Genomic_DNA"/>
</dbReference>
<comment type="caution">
    <text evidence="5">The sequence shown here is derived from an EMBL/GenBank/DDBJ whole genome shotgun (WGS) entry which is preliminary data.</text>
</comment>
<gene>
    <name evidence="5" type="ORF">S01H1_85070</name>
</gene>
<reference evidence="5" key="1">
    <citation type="journal article" date="2014" name="Front. Microbiol.">
        <title>High frequency of phylogenetically diverse reductive dehalogenase-homologous genes in deep subseafloor sedimentary metagenomes.</title>
        <authorList>
            <person name="Kawai M."/>
            <person name="Futagami T."/>
            <person name="Toyoda A."/>
            <person name="Takaki Y."/>
            <person name="Nishi S."/>
            <person name="Hori S."/>
            <person name="Arai W."/>
            <person name="Tsubouchi T."/>
            <person name="Morono Y."/>
            <person name="Uchiyama I."/>
            <person name="Ito T."/>
            <person name="Fujiyama A."/>
            <person name="Inagaki F."/>
            <person name="Takami H."/>
        </authorList>
    </citation>
    <scope>NUCLEOTIDE SEQUENCE</scope>
    <source>
        <strain evidence="5">Expedition CK06-06</strain>
    </source>
</reference>